<feature type="transmembrane region" description="Helical" evidence="3">
    <location>
        <begin position="67"/>
        <end position="90"/>
    </location>
</feature>
<dbReference type="Pfam" id="PF03816">
    <property type="entry name" value="LytR_cpsA_psr"/>
    <property type="match status" value="1"/>
</dbReference>
<dbReference type="InterPro" id="IPR050922">
    <property type="entry name" value="LytR/CpsA/Psr_CW_biosynth"/>
</dbReference>
<dbReference type="PANTHER" id="PTHR33392">
    <property type="entry name" value="POLYISOPRENYL-TEICHOIC ACID--PEPTIDOGLYCAN TEICHOIC ACID TRANSFERASE TAGU"/>
    <property type="match status" value="1"/>
</dbReference>
<dbReference type="RefSeq" id="WP_306054121.1">
    <property type="nucleotide sequence ID" value="NZ_CP120997.1"/>
</dbReference>
<feature type="compositionally biased region" description="Polar residues" evidence="2">
    <location>
        <begin position="460"/>
        <end position="473"/>
    </location>
</feature>
<feature type="domain" description="Cell envelope-related transcriptional attenuator" evidence="4">
    <location>
        <begin position="153"/>
        <end position="312"/>
    </location>
</feature>
<dbReference type="Gene3D" id="3.40.630.190">
    <property type="entry name" value="LCP protein"/>
    <property type="match status" value="1"/>
</dbReference>
<accession>A0ABY9HIQ1</accession>
<feature type="compositionally biased region" description="Basic residues" evidence="2">
    <location>
        <begin position="52"/>
        <end position="65"/>
    </location>
</feature>
<evidence type="ECO:0000259" key="4">
    <source>
        <dbReference type="Pfam" id="PF03816"/>
    </source>
</evidence>
<feature type="region of interest" description="Disordered" evidence="2">
    <location>
        <begin position="502"/>
        <end position="547"/>
    </location>
</feature>
<dbReference type="Pfam" id="PF13399">
    <property type="entry name" value="LytR_C"/>
    <property type="match status" value="1"/>
</dbReference>
<feature type="region of interest" description="Disordered" evidence="2">
    <location>
        <begin position="1"/>
        <end position="65"/>
    </location>
</feature>
<feature type="domain" description="LytR/CpsA/Psr regulator C-terminal" evidence="5">
    <location>
        <begin position="425"/>
        <end position="518"/>
    </location>
</feature>
<keyword evidence="3" id="KW-0472">Membrane</keyword>
<feature type="region of interest" description="Disordered" evidence="2">
    <location>
        <begin position="396"/>
        <end position="424"/>
    </location>
</feature>
<dbReference type="InterPro" id="IPR004474">
    <property type="entry name" value="LytR_CpsA_psr"/>
</dbReference>
<evidence type="ECO:0000256" key="1">
    <source>
        <dbReference type="ARBA" id="ARBA00006068"/>
    </source>
</evidence>
<evidence type="ECO:0000313" key="6">
    <source>
        <dbReference type="EMBL" id="WLQ34166.1"/>
    </source>
</evidence>
<keyword evidence="7" id="KW-1185">Reference proteome</keyword>
<gene>
    <name evidence="6" type="ORF">P8A18_12265</name>
</gene>
<keyword evidence="3" id="KW-0812">Transmembrane</keyword>
<evidence type="ECO:0000256" key="3">
    <source>
        <dbReference type="SAM" id="Phobius"/>
    </source>
</evidence>
<dbReference type="Proteomes" id="UP001239522">
    <property type="component" value="Chromosome"/>
</dbReference>
<dbReference type="PANTHER" id="PTHR33392:SF6">
    <property type="entry name" value="POLYISOPRENYL-TEICHOIC ACID--PEPTIDOGLYCAN TEICHOIC ACID TRANSFERASE TAGU"/>
    <property type="match status" value="1"/>
</dbReference>
<name>A0ABY9HIQ1_9ACTN</name>
<protein>
    <submittedName>
        <fullName evidence="6">LCP family protein</fullName>
    </submittedName>
</protein>
<proteinExistence type="inferred from homology"/>
<organism evidence="6 7">
    <name type="scientific">Streptomyces castrisilvae</name>
    <dbReference type="NCBI Taxonomy" id="3033811"/>
    <lineage>
        <taxon>Bacteria</taxon>
        <taxon>Bacillati</taxon>
        <taxon>Actinomycetota</taxon>
        <taxon>Actinomycetes</taxon>
        <taxon>Kitasatosporales</taxon>
        <taxon>Streptomycetaceae</taxon>
        <taxon>Streptomyces</taxon>
    </lineage>
</organism>
<dbReference type="NCBIfam" id="TIGR00350">
    <property type="entry name" value="lytR_cpsA_psr"/>
    <property type="match status" value="1"/>
</dbReference>
<keyword evidence="3" id="KW-1133">Transmembrane helix</keyword>
<evidence type="ECO:0000256" key="2">
    <source>
        <dbReference type="SAM" id="MobiDB-lite"/>
    </source>
</evidence>
<dbReference type="EMBL" id="CP120997">
    <property type="protein sequence ID" value="WLQ34166.1"/>
    <property type="molecule type" value="Genomic_DNA"/>
</dbReference>
<reference evidence="6 7" key="1">
    <citation type="submission" date="2023-03" db="EMBL/GenBank/DDBJ databases">
        <title>Isolation and description of six Streptomyces strains from soil environments, able to metabolize different microbial glucans.</title>
        <authorList>
            <person name="Widen T."/>
            <person name="Larsbrink J."/>
        </authorList>
    </citation>
    <scope>NUCLEOTIDE SEQUENCE [LARGE SCALE GENOMIC DNA]</scope>
    <source>
        <strain evidence="6 7">Mut1</strain>
    </source>
</reference>
<feature type="region of interest" description="Disordered" evidence="2">
    <location>
        <begin position="456"/>
        <end position="484"/>
    </location>
</feature>
<dbReference type="InterPro" id="IPR027381">
    <property type="entry name" value="LytR/CpsA/Psr_C"/>
</dbReference>
<evidence type="ECO:0000259" key="5">
    <source>
        <dbReference type="Pfam" id="PF13399"/>
    </source>
</evidence>
<evidence type="ECO:0000313" key="7">
    <source>
        <dbReference type="Proteomes" id="UP001239522"/>
    </source>
</evidence>
<feature type="compositionally biased region" description="Low complexity" evidence="2">
    <location>
        <begin position="412"/>
        <end position="422"/>
    </location>
</feature>
<comment type="similarity">
    <text evidence="1">Belongs to the LytR/CpsA/Psr (LCP) family.</text>
</comment>
<sequence>MGRSSTPGEGTRPRPPHSRRSGERHEDTDGAGTPTVVAGKGEGRGSGGGHRAGNRGGRRKPKKKHRVLRWTAFSVAFLILGTGAAGYLWYQHLNSNLRKGERSAGNSAAKKAAPNAEGKTPLNILLIGSDSRNSAENLKLGGSRDSVGGTPLADVQMLLHVSADRKNASVVSIPRDTRVDIPACKDPETDKEYPASNGIINESLRGGPGCTLDTWEQLTKVYIDHWMMVDFAGVVAMADAVGGAEVCVKQDVYDLPKPNVPGGSYLRMKAGTHKVQGEDALKWLRTRHAFESDIGRSKAQHMYLNSVLRELKNQNAFTDTGRLMNLAETATKSLQVSEEIGTVKKLFDLGMQLKNVPLDKMNMLTMPRIPDPQDPDAHVLPKPGAADKLWALLRDDQSLDPKDRAKAKKKAATAGPKAGAPASLGITVVNGTGADGQAPAEGRAAEVRDLLKSKGFAEADTTSDPGSAETTEVTYPRSAGAQGKSDALSVAKALSLPTSAVRETPSGAGLTLTVGSDWRTGAEAPKGAEDDDSDPLEGTEAVNGAKTDDCMDVYWPYRTP</sequence>